<dbReference type="AlphaFoldDB" id="A0AA35Z2M3"/>
<sequence length="131" mass="15128">MMNFAKMMIPKYYVKWVDHMEDYLNNISEDIWRSIETRPYHVELVQVVGNVGGDEDMVTKGNKKKANDKRCICELQGPLSSVVYNYVRGYKMAKTAEENKRNFGGPMTLVLKITVKEIESDEEAKEAKEAK</sequence>
<name>A0AA35Z2M3_LACSI</name>
<reference evidence="1" key="1">
    <citation type="submission" date="2023-04" db="EMBL/GenBank/DDBJ databases">
        <authorList>
            <person name="Vijverberg K."/>
            <person name="Xiong W."/>
            <person name="Schranz E."/>
        </authorList>
    </citation>
    <scope>NUCLEOTIDE SEQUENCE</scope>
</reference>
<dbReference type="EMBL" id="OX465081">
    <property type="protein sequence ID" value="CAI9284554.1"/>
    <property type="molecule type" value="Genomic_DNA"/>
</dbReference>
<evidence type="ECO:0000313" key="1">
    <source>
        <dbReference type="EMBL" id="CAI9284554.1"/>
    </source>
</evidence>
<accession>A0AA35Z2M3</accession>
<evidence type="ECO:0000313" key="2">
    <source>
        <dbReference type="Proteomes" id="UP001177003"/>
    </source>
</evidence>
<gene>
    <name evidence="1" type="ORF">LSALG_LOCUS24073</name>
</gene>
<protein>
    <submittedName>
        <fullName evidence="1">Uncharacterized protein</fullName>
    </submittedName>
</protein>
<organism evidence="1 2">
    <name type="scientific">Lactuca saligna</name>
    <name type="common">Willowleaf lettuce</name>
    <dbReference type="NCBI Taxonomy" id="75948"/>
    <lineage>
        <taxon>Eukaryota</taxon>
        <taxon>Viridiplantae</taxon>
        <taxon>Streptophyta</taxon>
        <taxon>Embryophyta</taxon>
        <taxon>Tracheophyta</taxon>
        <taxon>Spermatophyta</taxon>
        <taxon>Magnoliopsida</taxon>
        <taxon>eudicotyledons</taxon>
        <taxon>Gunneridae</taxon>
        <taxon>Pentapetalae</taxon>
        <taxon>asterids</taxon>
        <taxon>campanulids</taxon>
        <taxon>Asterales</taxon>
        <taxon>Asteraceae</taxon>
        <taxon>Cichorioideae</taxon>
        <taxon>Cichorieae</taxon>
        <taxon>Lactucinae</taxon>
        <taxon>Lactuca</taxon>
    </lineage>
</organism>
<proteinExistence type="predicted"/>
<dbReference type="Proteomes" id="UP001177003">
    <property type="component" value="Chromosome 5"/>
</dbReference>
<keyword evidence="2" id="KW-1185">Reference proteome</keyword>